<dbReference type="PANTHER" id="PTHR35007">
    <property type="entry name" value="INTEGRAL MEMBRANE PROTEIN-RELATED"/>
    <property type="match status" value="1"/>
</dbReference>
<evidence type="ECO:0000256" key="5">
    <source>
        <dbReference type="ARBA" id="ARBA00023136"/>
    </source>
</evidence>
<feature type="transmembrane region" description="Helical" evidence="6">
    <location>
        <begin position="125"/>
        <end position="153"/>
    </location>
</feature>
<evidence type="ECO:0000256" key="3">
    <source>
        <dbReference type="ARBA" id="ARBA00022692"/>
    </source>
</evidence>
<dbReference type="InterPro" id="IPR018076">
    <property type="entry name" value="T2SS_GspF_dom"/>
</dbReference>
<comment type="caution">
    <text evidence="8">The sequence shown here is derived from an EMBL/GenBank/DDBJ whole genome shotgun (WGS) entry which is preliminary data.</text>
</comment>
<feature type="transmembrane region" description="Helical" evidence="6">
    <location>
        <begin position="286"/>
        <end position="306"/>
    </location>
</feature>
<keyword evidence="3 6" id="KW-0812">Transmembrane</keyword>
<accession>A0A7C2WBG5</accession>
<dbReference type="EMBL" id="DSID01000566">
    <property type="protein sequence ID" value="HEX71071.1"/>
    <property type="molecule type" value="Genomic_DNA"/>
</dbReference>
<organism evidence="8">
    <name type="scientific">Thermorudis sp</name>
    <dbReference type="NCBI Taxonomy" id="1969470"/>
    <lineage>
        <taxon>Bacteria</taxon>
        <taxon>Pseudomonadati</taxon>
        <taxon>Thermomicrobiota</taxon>
        <taxon>Thermomicrobia</taxon>
        <taxon>Thermomicrobia incertae sedis</taxon>
        <taxon>Thermorudis</taxon>
    </lineage>
</organism>
<evidence type="ECO:0000256" key="6">
    <source>
        <dbReference type="SAM" id="Phobius"/>
    </source>
</evidence>
<reference evidence="8" key="1">
    <citation type="journal article" date="2020" name="mSystems">
        <title>Genome- and Community-Level Interaction Insights into Carbon Utilization and Element Cycling Functions of Hydrothermarchaeota in Hydrothermal Sediment.</title>
        <authorList>
            <person name="Zhou Z."/>
            <person name="Liu Y."/>
            <person name="Xu W."/>
            <person name="Pan J."/>
            <person name="Luo Z.H."/>
            <person name="Li M."/>
        </authorList>
    </citation>
    <scope>NUCLEOTIDE SEQUENCE [LARGE SCALE GENOMIC DNA]</scope>
    <source>
        <strain evidence="8">SpSt-192</strain>
    </source>
</reference>
<dbReference type="AlphaFoldDB" id="A0A7C2WBG5"/>
<dbReference type="Pfam" id="PF00482">
    <property type="entry name" value="T2SSF"/>
    <property type="match status" value="1"/>
</dbReference>
<evidence type="ECO:0000313" key="8">
    <source>
        <dbReference type="EMBL" id="HEX71071.1"/>
    </source>
</evidence>
<name>A0A7C2WBG5_9BACT</name>
<sequence>MAILLASLAFLAVLAIVVGAYVPRLGRGDVENRLQAFARRPRTLAEIELEQPFSERVIRPIIQKLSAVVLRLRHRGVASHHRQQRRENLLAGLQRQLNLAGNPYNWTPADFLGVKAFGALMVAPFGFLVVTLAGYPTLALLGSAAGALVGYFGPDLWLRSKIRARQSEIVKTLPDALDLLVISVEAGLGFDAALARYAEQSDNALAREFGRVLTEIRVGKPRREALRDMVARTEVQDLANFVSALIQADQLGVSVAKVLTVQAEQMRVLRRQRAEALAAQAPLKMLVPMAIFIFPALCVVILGPIWPQVARSNALGVGI</sequence>
<comment type="subcellular location">
    <subcellularLocation>
        <location evidence="1">Cell membrane</location>
        <topology evidence="1">Multi-pass membrane protein</topology>
    </subcellularLocation>
</comment>
<evidence type="ECO:0000256" key="2">
    <source>
        <dbReference type="ARBA" id="ARBA00022475"/>
    </source>
</evidence>
<feature type="domain" description="Type II secretion system protein GspF" evidence="7">
    <location>
        <begin position="177"/>
        <end position="302"/>
    </location>
</feature>
<keyword evidence="5 6" id="KW-0472">Membrane</keyword>
<proteinExistence type="predicted"/>
<evidence type="ECO:0000256" key="1">
    <source>
        <dbReference type="ARBA" id="ARBA00004651"/>
    </source>
</evidence>
<keyword evidence="2" id="KW-1003">Cell membrane</keyword>
<dbReference type="GO" id="GO:0005886">
    <property type="term" value="C:plasma membrane"/>
    <property type="evidence" value="ECO:0007669"/>
    <property type="project" value="UniProtKB-SubCell"/>
</dbReference>
<gene>
    <name evidence="8" type="ORF">ENP13_07485</name>
</gene>
<evidence type="ECO:0000259" key="7">
    <source>
        <dbReference type="Pfam" id="PF00482"/>
    </source>
</evidence>
<evidence type="ECO:0000256" key="4">
    <source>
        <dbReference type="ARBA" id="ARBA00022989"/>
    </source>
</evidence>
<dbReference type="PANTHER" id="PTHR35007:SF2">
    <property type="entry name" value="PILUS ASSEMBLE PROTEIN"/>
    <property type="match status" value="1"/>
</dbReference>
<protein>
    <submittedName>
        <fullName evidence="8">Type II secretion system F family protein</fullName>
    </submittedName>
</protein>
<keyword evidence="4 6" id="KW-1133">Transmembrane helix</keyword>